<feature type="transmembrane region" description="Helical" evidence="1">
    <location>
        <begin position="94"/>
        <end position="114"/>
    </location>
</feature>
<feature type="transmembrane region" description="Helical" evidence="1">
    <location>
        <begin position="120"/>
        <end position="145"/>
    </location>
</feature>
<organism evidence="2 3">
    <name type="scientific">Kolteria novifilia</name>
    <dbReference type="NCBI Taxonomy" id="2527975"/>
    <lineage>
        <taxon>Bacteria</taxon>
        <taxon>Pseudomonadati</taxon>
        <taxon>Planctomycetota</taxon>
        <taxon>Planctomycetia</taxon>
        <taxon>Kolteriales</taxon>
        <taxon>Kolteriaceae</taxon>
        <taxon>Kolteria</taxon>
    </lineage>
</organism>
<accession>A0A518B0U9</accession>
<feature type="transmembrane region" description="Helical" evidence="1">
    <location>
        <begin position="66"/>
        <end position="82"/>
    </location>
</feature>
<feature type="transmembrane region" description="Helical" evidence="1">
    <location>
        <begin position="42"/>
        <end position="60"/>
    </location>
</feature>
<keyword evidence="1" id="KW-0812">Transmembrane</keyword>
<evidence type="ECO:0000256" key="1">
    <source>
        <dbReference type="SAM" id="Phobius"/>
    </source>
</evidence>
<dbReference type="RefSeq" id="WP_145256727.1">
    <property type="nucleotide sequence ID" value="NZ_CP036279.1"/>
</dbReference>
<reference evidence="2 3" key="1">
    <citation type="submission" date="2019-02" db="EMBL/GenBank/DDBJ databases">
        <title>Deep-cultivation of Planctomycetes and their phenomic and genomic characterization uncovers novel biology.</title>
        <authorList>
            <person name="Wiegand S."/>
            <person name="Jogler M."/>
            <person name="Boedeker C."/>
            <person name="Pinto D."/>
            <person name="Vollmers J."/>
            <person name="Rivas-Marin E."/>
            <person name="Kohn T."/>
            <person name="Peeters S.H."/>
            <person name="Heuer A."/>
            <person name="Rast P."/>
            <person name="Oberbeckmann S."/>
            <person name="Bunk B."/>
            <person name="Jeske O."/>
            <person name="Meyerdierks A."/>
            <person name="Storesund J.E."/>
            <person name="Kallscheuer N."/>
            <person name="Luecker S."/>
            <person name="Lage O.M."/>
            <person name="Pohl T."/>
            <person name="Merkel B.J."/>
            <person name="Hornburger P."/>
            <person name="Mueller R.-W."/>
            <person name="Bruemmer F."/>
            <person name="Labrenz M."/>
            <person name="Spormann A.M."/>
            <person name="Op den Camp H."/>
            <person name="Overmann J."/>
            <person name="Amann R."/>
            <person name="Jetten M.S.M."/>
            <person name="Mascher T."/>
            <person name="Medema M.H."/>
            <person name="Devos D.P."/>
            <person name="Kaster A.-K."/>
            <person name="Ovreas L."/>
            <person name="Rohde M."/>
            <person name="Galperin M.Y."/>
            <person name="Jogler C."/>
        </authorList>
    </citation>
    <scope>NUCLEOTIDE SEQUENCE [LARGE SCALE GENOMIC DNA]</scope>
    <source>
        <strain evidence="2 3">Pan216</strain>
    </source>
</reference>
<sequence>MLQDNERPFTPDEKKAIAKQVSGPSPYFVSPPAWGGTQTSDVMMFGGLLAWILAATAVYWALEHSVGRLVAVVAIIVSALLLKRSPWWLRFNVTLSLPKVVAATAIVIGSAIMLTRWFGFLVSAAILWMPVYVIVSSWLLLIFMYSFRYFAIKGRVAEVSAGMARTLRCKPTRVVKLQDPDGYQEGHLFEVESDLLLFLNDDRVSRFVKSDSFPNTDFELVTPEMGGELFALHCLGDPMEVEEVRQTRFRRDMYSTAVMYPGRLDEPIKKVLSRKPRWGPL</sequence>
<dbReference type="EMBL" id="CP036279">
    <property type="protein sequence ID" value="QDU60611.1"/>
    <property type="molecule type" value="Genomic_DNA"/>
</dbReference>
<evidence type="ECO:0000313" key="3">
    <source>
        <dbReference type="Proteomes" id="UP000317093"/>
    </source>
</evidence>
<evidence type="ECO:0000313" key="2">
    <source>
        <dbReference type="EMBL" id="QDU60611.1"/>
    </source>
</evidence>
<keyword evidence="1" id="KW-1133">Transmembrane helix</keyword>
<protein>
    <submittedName>
        <fullName evidence="2">Uncharacterized protein</fullName>
    </submittedName>
</protein>
<dbReference type="KEGG" id="knv:Pan216_14580"/>
<keyword evidence="1" id="KW-0472">Membrane</keyword>
<keyword evidence="3" id="KW-1185">Reference proteome</keyword>
<name>A0A518B0U9_9BACT</name>
<dbReference type="Proteomes" id="UP000317093">
    <property type="component" value="Chromosome"/>
</dbReference>
<gene>
    <name evidence="2" type="ORF">Pan216_14580</name>
</gene>
<dbReference type="AlphaFoldDB" id="A0A518B0U9"/>
<proteinExistence type="predicted"/>